<gene>
    <name evidence="2" type="ORF">ILUMI_01964</name>
</gene>
<evidence type="ECO:0000256" key="1">
    <source>
        <dbReference type="SAM" id="MobiDB-lite"/>
    </source>
</evidence>
<proteinExistence type="predicted"/>
<organism evidence="2 3">
    <name type="scientific">Ignelater luminosus</name>
    <name type="common">Cucubano</name>
    <name type="synonym">Pyrophorus luminosus</name>
    <dbReference type="NCBI Taxonomy" id="2038154"/>
    <lineage>
        <taxon>Eukaryota</taxon>
        <taxon>Metazoa</taxon>
        <taxon>Ecdysozoa</taxon>
        <taxon>Arthropoda</taxon>
        <taxon>Hexapoda</taxon>
        <taxon>Insecta</taxon>
        <taxon>Pterygota</taxon>
        <taxon>Neoptera</taxon>
        <taxon>Endopterygota</taxon>
        <taxon>Coleoptera</taxon>
        <taxon>Polyphaga</taxon>
        <taxon>Elateriformia</taxon>
        <taxon>Elateroidea</taxon>
        <taxon>Elateridae</taxon>
        <taxon>Agrypninae</taxon>
        <taxon>Pyrophorini</taxon>
        <taxon>Ignelater</taxon>
    </lineage>
</organism>
<comment type="caution">
    <text evidence="2">The sequence shown here is derived from an EMBL/GenBank/DDBJ whole genome shotgun (WGS) entry which is preliminary data.</text>
</comment>
<feature type="compositionally biased region" description="Basic and acidic residues" evidence="1">
    <location>
        <begin position="186"/>
        <end position="201"/>
    </location>
</feature>
<keyword evidence="3" id="KW-1185">Reference proteome</keyword>
<dbReference type="AlphaFoldDB" id="A0A8K0GLR8"/>
<dbReference type="OrthoDB" id="8197165at2759"/>
<dbReference type="EMBL" id="VTPC01000819">
    <property type="protein sequence ID" value="KAF2904216.1"/>
    <property type="molecule type" value="Genomic_DNA"/>
</dbReference>
<name>A0A8K0GLR8_IGNLU</name>
<feature type="region of interest" description="Disordered" evidence="1">
    <location>
        <begin position="182"/>
        <end position="210"/>
    </location>
</feature>
<evidence type="ECO:0000313" key="2">
    <source>
        <dbReference type="EMBL" id="KAF2904216.1"/>
    </source>
</evidence>
<protein>
    <submittedName>
        <fullName evidence="2">Uncharacterized protein</fullName>
    </submittedName>
</protein>
<evidence type="ECO:0000313" key="3">
    <source>
        <dbReference type="Proteomes" id="UP000801492"/>
    </source>
</evidence>
<accession>A0A8K0GLR8</accession>
<reference evidence="2" key="1">
    <citation type="submission" date="2019-08" db="EMBL/GenBank/DDBJ databases">
        <title>The genome of the North American firefly Photinus pyralis.</title>
        <authorList>
            <consortium name="Photinus pyralis genome working group"/>
            <person name="Fallon T.R."/>
            <person name="Sander Lower S.E."/>
            <person name="Weng J.-K."/>
        </authorList>
    </citation>
    <scope>NUCLEOTIDE SEQUENCE</scope>
    <source>
        <strain evidence="2">TRF0915ILg1</strain>
        <tissue evidence="2">Whole body</tissue>
    </source>
</reference>
<sequence length="312" mass="35448">MKAAPAERGELVTFIGIVNAAGQSIPPKNQTWLDRDFVINNASQVEPLPSVSKEPGNVTIGRPKKLFSESSNKTKTRRVASIIAQRSPEELSFATETCLRSQGKQDAATMMAEIVSSPTRATKVKQAYKRKRNDLPQRINNEQDVVSLLEDPSFLICTVDSSSDENEDSKISKKSRHFKVYTDSPENDRLEEMEREKENRKNKYPKPNLFNKNVRKQPLEKVKFNQVYSDFSSSVSNVSLRDNSDEDLSEEFEDIKKLNKEELSKGDFVLIRLKVKNAMVHFVGQILSILDEDTTKIKFLRRKGLSNLSFLS</sequence>
<dbReference type="Proteomes" id="UP000801492">
    <property type="component" value="Unassembled WGS sequence"/>
</dbReference>